<feature type="short sequence motif" description="Q motif" evidence="6">
    <location>
        <begin position="1"/>
        <end position="29"/>
    </location>
</feature>
<dbReference type="PROSITE" id="PS00039">
    <property type="entry name" value="DEAD_ATP_HELICASE"/>
    <property type="match status" value="1"/>
</dbReference>
<dbReference type="PANTHER" id="PTHR47959">
    <property type="entry name" value="ATP-DEPENDENT RNA HELICASE RHLE-RELATED"/>
    <property type="match status" value="1"/>
</dbReference>
<evidence type="ECO:0000313" key="13">
    <source>
        <dbReference type="Proteomes" id="UP000317369"/>
    </source>
</evidence>
<evidence type="ECO:0000259" key="9">
    <source>
        <dbReference type="PROSITE" id="PS51192"/>
    </source>
</evidence>
<dbReference type="SMART" id="SM00487">
    <property type="entry name" value="DEXDc"/>
    <property type="match status" value="1"/>
</dbReference>
<feature type="region of interest" description="Disordered" evidence="8">
    <location>
        <begin position="412"/>
        <end position="531"/>
    </location>
</feature>
<feature type="compositionally biased region" description="Basic residues" evidence="8">
    <location>
        <begin position="479"/>
        <end position="514"/>
    </location>
</feature>
<accession>A0A517YQM4</accession>
<evidence type="ECO:0000256" key="5">
    <source>
        <dbReference type="ARBA" id="ARBA00038437"/>
    </source>
</evidence>
<dbReference type="PROSITE" id="PS51194">
    <property type="entry name" value="HELICASE_CTER"/>
    <property type="match status" value="1"/>
</dbReference>
<dbReference type="InterPro" id="IPR050079">
    <property type="entry name" value="DEAD_box_RNA_helicase"/>
</dbReference>
<feature type="compositionally biased region" description="Basic residues" evidence="8">
    <location>
        <begin position="455"/>
        <end position="470"/>
    </location>
</feature>
<comment type="similarity">
    <text evidence="5 7">Belongs to the DEAD box helicase family.</text>
</comment>
<dbReference type="CDD" id="cd18787">
    <property type="entry name" value="SF2_C_DEAD"/>
    <property type="match status" value="1"/>
</dbReference>
<dbReference type="PROSITE" id="PS51192">
    <property type="entry name" value="HELICASE_ATP_BIND_1"/>
    <property type="match status" value="1"/>
</dbReference>
<dbReference type="InterPro" id="IPR001650">
    <property type="entry name" value="Helicase_C-like"/>
</dbReference>
<dbReference type="PROSITE" id="PS51195">
    <property type="entry name" value="Q_MOTIF"/>
    <property type="match status" value="1"/>
</dbReference>
<dbReference type="InterPro" id="IPR044742">
    <property type="entry name" value="DEAD/DEAH_RhlB"/>
</dbReference>
<proteinExistence type="inferred from homology"/>
<dbReference type="PANTHER" id="PTHR47959:SF13">
    <property type="entry name" value="ATP-DEPENDENT RNA HELICASE RHLE"/>
    <property type="match status" value="1"/>
</dbReference>
<evidence type="ECO:0000256" key="6">
    <source>
        <dbReference type="PROSITE-ProRule" id="PRU00552"/>
    </source>
</evidence>
<evidence type="ECO:0000256" key="1">
    <source>
        <dbReference type="ARBA" id="ARBA00022741"/>
    </source>
</evidence>
<feature type="domain" description="Helicase ATP-binding" evidence="9">
    <location>
        <begin position="32"/>
        <end position="227"/>
    </location>
</feature>
<dbReference type="InterPro" id="IPR014014">
    <property type="entry name" value="RNA_helicase_DEAD_Q_motif"/>
</dbReference>
<dbReference type="Pfam" id="PF00270">
    <property type="entry name" value="DEAD"/>
    <property type="match status" value="1"/>
</dbReference>
<evidence type="ECO:0000259" key="10">
    <source>
        <dbReference type="PROSITE" id="PS51194"/>
    </source>
</evidence>
<dbReference type="Proteomes" id="UP000317369">
    <property type="component" value="Chromosome"/>
</dbReference>
<evidence type="ECO:0000256" key="4">
    <source>
        <dbReference type="ARBA" id="ARBA00022840"/>
    </source>
</evidence>
<dbReference type="CDD" id="cd00268">
    <property type="entry name" value="DEADc"/>
    <property type="match status" value="1"/>
</dbReference>
<keyword evidence="2 7" id="KW-0378">Hydrolase</keyword>
<dbReference type="EC" id="3.6.4.13" evidence="12"/>
<dbReference type="GO" id="GO:0005829">
    <property type="term" value="C:cytosol"/>
    <property type="evidence" value="ECO:0007669"/>
    <property type="project" value="TreeGrafter"/>
</dbReference>
<dbReference type="GO" id="GO:0003676">
    <property type="term" value="F:nucleic acid binding"/>
    <property type="evidence" value="ECO:0007669"/>
    <property type="project" value="InterPro"/>
</dbReference>
<sequence>MRFEEMGLIEPLMRAVSKKGYETPTEIQREVFSDVMAGKDVLGIAQTGTGKTAAFALPILQKLYKTKPKVKLKEGKKPGKRGGGRRRDVRDDRAIRGLVMVPTRELAEQVSESFQAYGQYTGLRRAVVYGGVKQGRQVMALERGVDILVATPGRMFDLMEQGYVNLDKVEICVLDEADRMLDMGFLPDIRALEKALPKGAQHCMFSATLPRSIRGLADSILNDPEFIEIEPETIAAETVHQVLYEVERKDKPALLRQLLSEEHLKRVLVFCRTKRNADKLVQRLAKFHFTAESIHSDRSQGARQRALDGFKNGDVDVLIATDIAARGIDVSDISHVVNYDLPEDPETYIHRIGRTGRAGASGDAISFVSHDDGKALRLIERLLGWHIPIKQHSFENEDLAEILARGGKKKTELKKKKVKTRPGVGRVSGGNAAAPKGKTKSKKKASRKAVSDKKQTKRTITKKATKKKVAKKGDSFKKGGLKKKAAKKKTAKKVGAKGKGGAKRSSKGVRKKASRAGAMKQRTGGGVKRKG</sequence>
<feature type="domain" description="Helicase C-terminal" evidence="10">
    <location>
        <begin position="254"/>
        <end position="400"/>
    </location>
</feature>
<dbReference type="EMBL" id="CP036425">
    <property type="protein sequence ID" value="QDU32527.1"/>
    <property type="molecule type" value="Genomic_DNA"/>
</dbReference>
<gene>
    <name evidence="12" type="primary">rhlE</name>
    <name evidence="12" type="ORF">KS4_05590</name>
</gene>
<dbReference type="Gene3D" id="3.40.50.300">
    <property type="entry name" value="P-loop containing nucleotide triphosphate hydrolases"/>
    <property type="match status" value="2"/>
</dbReference>
<evidence type="ECO:0000256" key="3">
    <source>
        <dbReference type="ARBA" id="ARBA00022806"/>
    </source>
</evidence>
<protein>
    <submittedName>
        <fullName evidence="12">ATP-dependent RNA helicase RhlE</fullName>
        <ecNumber evidence="12">3.6.4.13</ecNumber>
    </submittedName>
</protein>
<evidence type="ECO:0000256" key="7">
    <source>
        <dbReference type="RuleBase" id="RU000492"/>
    </source>
</evidence>
<dbReference type="InterPro" id="IPR000629">
    <property type="entry name" value="RNA-helicase_DEAD-box_CS"/>
</dbReference>
<dbReference type="KEGG" id="pcor:KS4_05590"/>
<dbReference type="GO" id="GO:0005524">
    <property type="term" value="F:ATP binding"/>
    <property type="evidence" value="ECO:0007669"/>
    <property type="project" value="UniProtKB-KW"/>
</dbReference>
<dbReference type="AlphaFoldDB" id="A0A517YQM4"/>
<feature type="compositionally biased region" description="Basic residues" evidence="8">
    <location>
        <begin position="437"/>
        <end position="447"/>
    </location>
</feature>
<evidence type="ECO:0000256" key="8">
    <source>
        <dbReference type="SAM" id="MobiDB-lite"/>
    </source>
</evidence>
<dbReference type="InterPro" id="IPR027417">
    <property type="entry name" value="P-loop_NTPase"/>
</dbReference>
<dbReference type="InterPro" id="IPR014001">
    <property type="entry name" value="Helicase_ATP-bd"/>
</dbReference>
<evidence type="ECO:0000259" key="11">
    <source>
        <dbReference type="PROSITE" id="PS51195"/>
    </source>
</evidence>
<dbReference type="GO" id="GO:0003724">
    <property type="term" value="F:RNA helicase activity"/>
    <property type="evidence" value="ECO:0007669"/>
    <property type="project" value="UniProtKB-EC"/>
</dbReference>
<keyword evidence="13" id="KW-1185">Reference proteome</keyword>
<organism evidence="12 13">
    <name type="scientific">Poriferisphaera corsica</name>
    <dbReference type="NCBI Taxonomy" id="2528020"/>
    <lineage>
        <taxon>Bacteria</taxon>
        <taxon>Pseudomonadati</taxon>
        <taxon>Planctomycetota</taxon>
        <taxon>Phycisphaerae</taxon>
        <taxon>Phycisphaerales</taxon>
        <taxon>Phycisphaeraceae</taxon>
        <taxon>Poriferisphaera</taxon>
    </lineage>
</organism>
<dbReference type="InterPro" id="IPR011545">
    <property type="entry name" value="DEAD/DEAH_box_helicase_dom"/>
</dbReference>
<reference evidence="12 13" key="1">
    <citation type="submission" date="2019-02" db="EMBL/GenBank/DDBJ databases">
        <title>Deep-cultivation of Planctomycetes and their phenomic and genomic characterization uncovers novel biology.</title>
        <authorList>
            <person name="Wiegand S."/>
            <person name="Jogler M."/>
            <person name="Boedeker C."/>
            <person name="Pinto D."/>
            <person name="Vollmers J."/>
            <person name="Rivas-Marin E."/>
            <person name="Kohn T."/>
            <person name="Peeters S.H."/>
            <person name="Heuer A."/>
            <person name="Rast P."/>
            <person name="Oberbeckmann S."/>
            <person name="Bunk B."/>
            <person name="Jeske O."/>
            <person name="Meyerdierks A."/>
            <person name="Storesund J.E."/>
            <person name="Kallscheuer N."/>
            <person name="Luecker S."/>
            <person name="Lage O.M."/>
            <person name="Pohl T."/>
            <person name="Merkel B.J."/>
            <person name="Hornburger P."/>
            <person name="Mueller R.-W."/>
            <person name="Bruemmer F."/>
            <person name="Labrenz M."/>
            <person name="Spormann A.M."/>
            <person name="Op den Camp H."/>
            <person name="Overmann J."/>
            <person name="Amann R."/>
            <person name="Jetten M.S.M."/>
            <person name="Mascher T."/>
            <person name="Medema M.H."/>
            <person name="Devos D.P."/>
            <person name="Kaster A.-K."/>
            <person name="Ovreas L."/>
            <person name="Rohde M."/>
            <person name="Galperin M.Y."/>
            <person name="Jogler C."/>
        </authorList>
    </citation>
    <scope>NUCLEOTIDE SEQUENCE [LARGE SCALE GENOMIC DNA]</scope>
    <source>
        <strain evidence="12 13">KS4</strain>
    </source>
</reference>
<feature type="domain" description="DEAD-box RNA helicase Q" evidence="11">
    <location>
        <begin position="1"/>
        <end position="29"/>
    </location>
</feature>
<evidence type="ECO:0000313" key="12">
    <source>
        <dbReference type="EMBL" id="QDU32527.1"/>
    </source>
</evidence>
<keyword evidence="4 7" id="KW-0067">ATP-binding</keyword>
<keyword evidence="3 7" id="KW-0347">Helicase</keyword>
<dbReference type="Pfam" id="PF00271">
    <property type="entry name" value="Helicase_C"/>
    <property type="match status" value="1"/>
</dbReference>
<dbReference type="SUPFAM" id="SSF52540">
    <property type="entry name" value="P-loop containing nucleoside triphosphate hydrolases"/>
    <property type="match status" value="1"/>
</dbReference>
<evidence type="ECO:0000256" key="2">
    <source>
        <dbReference type="ARBA" id="ARBA00022801"/>
    </source>
</evidence>
<keyword evidence="1 7" id="KW-0547">Nucleotide-binding</keyword>
<dbReference type="GO" id="GO:0016787">
    <property type="term" value="F:hydrolase activity"/>
    <property type="evidence" value="ECO:0007669"/>
    <property type="project" value="UniProtKB-KW"/>
</dbReference>
<name>A0A517YQM4_9BACT</name>
<dbReference type="SMART" id="SM00490">
    <property type="entry name" value="HELICc"/>
    <property type="match status" value="1"/>
</dbReference>